<reference evidence="1 2" key="1">
    <citation type="journal article" date="2016" name="Mol. Biol. Evol.">
        <title>Genome-Wide Survey of Gut Fungi (Harpellales) Reveals the First Horizontally Transferred Ubiquitin Gene from a Mosquito Host.</title>
        <authorList>
            <person name="Wang Y."/>
            <person name="White M.M."/>
            <person name="Kvist S."/>
            <person name="Moncalvo J.M."/>
        </authorList>
    </citation>
    <scope>NUCLEOTIDE SEQUENCE [LARGE SCALE GENOMIC DNA]</scope>
    <source>
        <strain evidence="1 2">ALG-7-W6</strain>
    </source>
</reference>
<dbReference type="OrthoDB" id="10680917at2759"/>
<evidence type="ECO:0000313" key="2">
    <source>
        <dbReference type="Proteomes" id="UP000187455"/>
    </source>
</evidence>
<sequence>MLDKNLSSVSNLLWQRFASNSAYFIGNIFAAGEKYYKSENITDVKLDSPNMKFSSWSYDLGCLVSSIEAYINSFSKSILTFVNSLQAVDSINLKIMGTTVDTGPSSTSRKFIGKLIIPSTLKSKTKTETPTLKMTSLSVDTILLNPKRKASEVFPSPWDDYKTTKTDFFFRQFSLDETFFDMDQIENILLHTYFFDIKWVKPSLIASFRMGDVIKKTSYYDNFGLVHLLDPICNDFLKFTHLILTIVNGLIISWVWILDKNESYNHHKAKILATTSKQSGKDSEFEGPSKVFFDLFPCTTESQHLHRCNNEIKRLNNHIFVFFYVISSIKNWFFSSPKAKKASEFIFCGFNVSQDSKKNYPLSSMPSYSIASSDLGGDLNNYSSRLKMAAVSGKLRRWAEAFMLLTSFSLNHIEIFPTIIHDLNIKSTQKIEELPHPSLVHEFQYVSHSYFLVYYGIFGCLKWMSSVASKSQMHETESAGWEWTNLQRLPNICGRDVTNEILAMILELSSVPPFQLDPRVSESLNSSHFNPQNPIHISKQLFPNRKFARICLYSIILKPLSLNVTEKSRKFKNKNPTNTDKKIDSNDIDMCSLSQESGGFDDPKHLKINCVDHLVPSERHILDIWAFESSCLLASLLGAIVEFKFNK</sequence>
<protein>
    <submittedName>
        <fullName evidence="1">Uncharacterized protein</fullName>
    </submittedName>
</protein>
<dbReference type="Proteomes" id="UP000187455">
    <property type="component" value="Unassembled WGS sequence"/>
</dbReference>
<dbReference type="AlphaFoldDB" id="A0A1R0GXK7"/>
<comment type="caution">
    <text evidence="1">The sequence shown here is derived from an EMBL/GenBank/DDBJ whole genome shotgun (WGS) entry which is preliminary data.</text>
</comment>
<proteinExistence type="predicted"/>
<gene>
    <name evidence="1" type="ORF">AYI68_g4257</name>
</gene>
<evidence type="ECO:0000313" key="1">
    <source>
        <dbReference type="EMBL" id="OLY81634.1"/>
    </source>
</evidence>
<keyword evidence="2" id="KW-1185">Reference proteome</keyword>
<organism evidence="1 2">
    <name type="scientific">Smittium mucronatum</name>
    <dbReference type="NCBI Taxonomy" id="133383"/>
    <lineage>
        <taxon>Eukaryota</taxon>
        <taxon>Fungi</taxon>
        <taxon>Fungi incertae sedis</taxon>
        <taxon>Zoopagomycota</taxon>
        <taxon>Kickxellomycotina</taxon>
        <taxon>Harpellomycetes</taxon>
        <taxon>Harpellales</taxon>
        <taxon>Legeriomycetaceae</taxon>
        <taxon>Smittium</taxon>
    </lineage>
</organism>
<accession>A0A1R0GXK7</accession>
<dbReference type="EMBL" id="LSSL01002296">
    <property type="protein sequence ID" value="OLY81634.1"/>
    <property type="molecule type" value="Genomic_DNA"/>
</dbReference>
<name>A0A1R0GXK7_9FUNG</name>